<organism evidence="4 5">
    <name type="scientific">Agarivorans albus MKT 106</name>
    <dbReference type="NCBI Taxonomy" id="1331007"/>
    <lineage>
        <taxon>Bacteria</taxon>
        <taxon>Pseudomonadati</taxon>
        <taxon>Pseudomonadota</taxon>
        <taxon>Gammaproteobacteria</taxon>
        <taxon>Alteromonadales</taxon>
        <taxon>Alteromonadaceae</taxon>
        <taxon>Agarivorans</taxon>
    </lineage>
</organism>
<dbReference type="SUPFAM" id="SSF51161">
    <property type="entry name" value="Trimeric LpxA-like enzymes"/>
    <property type="match status" value="1"/>
</dbReference>
<dbReference type="InterPro" id="IPR011004">
    <property type="entry name" value="Trimer_LpxA-like_sf"/>
</dbReference>
<evidence type="ECO:0000313" key="4">
    <source>
        <dbReference type="EMBL" id="GAD00768.1"/>
    </source>
</evidence>
<reference evidence="4" key="1">
    <citation type="journal article" date="2013" name="Genome Announc.">
        <title>Draft Genome Sequence of Agarivorans albus Strain MKT 106T, an Agarolytic Marine Bacterium.</title>
        <authorList>
            <person name="Yasuike M."/>
            <person name="Nakamura Y."/>
            <person name="Kai W."/>
            <person name="Fujiwara A."/>
            <person name="Fukui Y."/>
            <person name="Satomi M."/>
            <person name="Sano M."/>
        </authorList>
    </citation>
    <scope>NUCLEOTIDE SEQUENCE [LARGE SCALE GENOMIC DNA]</scope>
</reference>
<keyword evidence="2" id="KW-0677">Repeat</keyword>
<proteinExistence type="predicted"/>
<sequence>MSSMFFHHTKHWLKSSDSAVAKNLFRFLKALRLCQLPKVPLLFSVLYRLHTSLSNALSSVLRILWWTPLFRSKTSGPSQALYLYGGMPLISEGLNIELGNRCRISGATTFSGRSSAAEPALLKIGDNVDVGWQTTIAVGRQVILGNNVRLAGRCFIAGYPGHPLNAEQRAAGLPELDEQVGDVILEDDVWLATGVSIMAGVTIGKGTVVAAGSIVTKSLPAGVLAAGVPAKVIKSIEEK</sequence>
<keyword evidence="1 4" id="KW-0808">Transferase</keyword>
<dbReference type="InterPro" id="IPR001451">
    <property type="entry name" value="Hexapep"/>
</dbReference>
<gene>
    <name evidence="4" type="ORF">AALB_0848</name>
</gene>
<evidence type="ECO:0000256" key="1">
    <source>
        <dbReference type="ARBA" id="ARBA00022679"/>
    </source>
</evidence>
<dbReference type="Pfam" id="PF00132">
    <property type="entry name" value="Hexapep"/>
    <property type="match status" value="1"/>
</dbReference>
<dbReference type="CDD" id="cd04647">
    <property type="entry name" value="LbH_MAT_like"/>
    <property type="match status" value="1"/>
</dbReference>
<dbReference type="Gene3D" id="2.160.10.10">
    <property type="entry name" value="Hexapeptide repeat proteins"/>
    <property type="match status" value="1"/>
</dbReference>
<dbReference type="PROSITE" id="PS00101">
    <property type="entry name" value="HEXAPEP_TRANSFERASES"/>
    <property type="match status" value="1"/>
</dbReference>
<evidence type="ECO:0000313" key="5">
    <source>
        <dbReference type="Proteomes" id="UP000014461"/>
    </source>
</evidence>
<evidence type="ECO:0000256" key="2">
    <source>
        <dbReference type="ARBA" id="ARBA00022737"/>
    </source>
</evidence>
<dbReference type="RefSeq" id="WP_016400536.1">
    <property type="nucleotide sequence ID" value="NZ_BARX01000004.1"/>
</dbReference>
<dbReference type="AlphaFoldDB" id="R9PHM8"/>
<name>R9PHM8_AGAAL</name>
<dbReference type="InterPro" id="IPR018357">
    <property type="entry name" value="Hexapep_transf_CS"/>
</dbReference>
<keyword evidence="5" id="KW-1185">Reference proteome</keyword>
<dbReference type="Proteomes" id="UP000014461">
    <property type="component" value="Unassembled WGS sequence"/>
</dbReference>
<dbReference type="EMBL" id="BARX01000004">
    <property type="protein sequence ID" value="GAD00768.1"/>
    <property type="molecule type" value="Genomic_DNA"/>
</dbReference>
<accession>R9PHM8</accession>
<comment type="caution">
    <text evidence="4">The sequence shown here is derived from an EMBL/GenBank/DDBJ whole genome shotgun (WGS) entry which is preliminary data.</text>
</comment>
<protein>
    <submittedName>
        <fullName evidence="4">Probable maltose O-acetyltransferase</fullName>
    </submittedName>
</protein>
<dbReference type="GO" id="GO:0016746">
    <property type="term" value="F:acyltransferase activity"/>
    <property type="evidence" value="ECO:0007669"/>
    <property type="project" value="UniProtKB-KW"/>
</dbReference>
<dbReference type="PANTHER" id="PTHR23416">
    <property type="entry name" value="SIALIC ACID SYNTHASE-RELATED"/>
    <property type="match status" value="1"/>
</dbReference>
<dbReference type="PANTHER" id="PTHR23416:SF78">
    <property type="entry name" value="LIPOPOLYSACCHARIDE BIOSYNTHESIS O-ACETYL TRANSFERASE WBBJ-RELATED"/>
    <property type="match status" value="1"/>
</dbReference>
<dbReference type="InterPro" id="IPR051159">
    <property type="entry name" value="Hexapeptide_acetyltransf"/>
</dbReference>
<evidence type="ECO:0000256" key="3">
    <source>
        <dbReference type="ARBA" id="ARBA00023315"/>
    </source>
</evidence>
<dbReference type="STRING" id="1331007.AALB_0848"/>
<keyword evidence="3" id="KW-0012">Acyltransferase</keyword>